<feature type="binding site" evidence="12">
    <location>
        <begin position="202"/>
        <end position="204"/>
    </location>
    <ligand>
        <name>FMN</name>
        <dbReference type="ChEBI" id="CHEBI:58210"/>
    </ligand>
</feature>
<comment type="catalytic activity">
    <reaction evidence="11 12">
        <text>a 5,6-dihydrouridine in tRNA + NAD(+) = a uridine in tRNA + NADH + H(+)</text>
        <dbReference type="Rhea" id="RHEA:54452"/>
        <dbReference type="Rhea" id="RHEA-COMP:13339"/>
        <dbReference type="Rhea" id="RHEA-COMP:13887"/>
        <dbReference type="ChEBI" id="CHEBI:15378"/>
        <dbReference type="ChEBI" id="CHEBI:57540"/>
        <dbReference type="ChEBI" id="CHEBI:57945"/>
        <dbReference type="ChEBI" id="CHEBI:65315"/>
        <dbReference type="ChEBI" id="CHEBI:74443"/>
    </reaction>
</comment>
<dbReference type="SUPFAM" id="SSF51395">
    <property type="entry name" value="FMN-linked oxidoreductases"/>
    <property type="match status" value="1"/>
</dbReference>
<organism evidence="15 16">
    <name type="scientific">Sessilibacter corallicola</name>
    <dbReference type="NCBI Taxonomy" id="2904075"/>
    <lineage>
        <taxon>Bacteria</taxon>
        <taxon>Pseudomonadati</taxon>
        <taxon>Pseudomonadota</taxon>
        <taxon>Gammaproteobacteria</taxon>
        <taxon>Cellvibrionales</taxon>
        <taxon>Cellvibrionaceae</taxon>
        <taxon>Sessilibacter</taxon>
    </lineage>
</organism>
<evidence type="ECO:0000256" key="7">
    <source>
        <dbReference type="ARBA" id="ARBA00022857"/>
    </source>
</evidence>
<evidence type="ECO:0000313" key="16">
    <source>
        <dbReference type="Proteomes" id="UP001465153"/>
    </source>
</evidence>
<dbReference type="CDD" id="cd02801">
    <property type="entry name" value="DUS_like_FMN"/>
    <property type="match status" value="1"/>
</dbReference>
<feature type="binding site" evidence="12">
    <location>
        <position position="141"/>
    </location>
    <ligand>
        <name>FMN</name>
        <dbReference type="ChEBI" id="CHEBI:58210"/>
    </ligand>
</feature>
<dbReference type="PANTHER" id="PTHR45846">
    <property type="entry name" value="TRNA-DIHYDROURIDINE(47) SYNTHASE [NAD(P)(+)]-LIKE"/>
    <property type="match status" value="1"/>
</dbReference>
<comment type="catalytic activity">
    <reaction evidence="10 12">
        <text>a 5,6-dihydrouridine in tRNA + NADP(+) = a uridine in tRNA + NADPH + H(+)</text>
        <dbReference type="Rhea" id="RHEA:23624"/>
        <dbReference type="Rhea" id="RHEA-COMP:13339"/>
        <dbReference type="Rhea" id="RHEA-COMP:13887"/>
        <dbReference type="ChEBI" id="CHEBI:15378"/>
        <dbReference type="ChEBI" id="CHEBI:57783"/>
        <dbReference type="ChEBI" id="CHEBI:58349"/>
        <dbReference type="ChEBI" id="CHEBI:65315"/>
        <dbReference type="ChEBI" id="CHEBI:74443"/>
    </reaction>
</comment>
<dbReference type="InterPro" id="IPR013785">
    <property type="entry name" value="Aldolase_TIM"/>
</dbReference>
<keyword evidence="6 12" id="KW-0819">tRNA processing</keyword>
<evidence type="ECO:0000256" key="10">
    <source>
        <dbReference type="ARBA" id="ARBA00048205"/>
    </source>
</evidence>
<feature type="domain" description="DUS-like FMN-binding" evidence="14">
    <location>
        <begin position="15"/>
        <end position="321"/>
    </location>
</feature>
<dbReference type="EC" id="1.3.1.-" evidence="12"/>
<keyword evidence="16" id="KW-1185">Reference proteome</keyword>
<dbReference type="EMBL" id="BAABWN010000008">
    <property type="protein sequence ID" value="GAA6168747.1"/>
    <property type="molecule type" value="Genomic_DNA"/>
</dbReference>
<feature type="binding site" evidence="12">
    <location>
        <begin position="226"/>
        <end position="227"/>
    </location>
    <ligand>
        <name>FMN</name>
        <dbReference type="ChEBI" id="CHEBI:58210"/>
    </ligand>
</feature>
<evidence type="ECO:0000259" key="14">
    <source>
        <dbReference type="Pfam" id="PF01207"/>
    </source>
</evidence>
<keyword evidence="5 12" id="KW-0288">FMN</keyword>
<protein>
    <recommendedName>
        <fullName evidence="12">tRNA-dihydrouridine synthase B</fullName>
        <ecNumber evidence="12">1.3.1.-</ecNumber>
    </recommendedName>
</protein>
<keyword evidence="9 12" id="KW-0560">Oxidoreductase</keyword>
<reference evidence="15 16" key="1">
    <citation type="submission" date="2024-04" db="EMBL/GenBank/DDBJ databases">
        <title>Draft genome sequence of Sessilibacter corallicola NBRC 116591.</title>
        <authorList>
            <person name="Miyakawa T."/>
            <person name="Kusuya Y."/>
            <person name="Miura T."/>
        </authorList>
    </citation>
    <scope>NUCLEOTIDE SEQUENCE [LARGE SCALE GENOMIC DNA]</scope>
    <source>
        <strain evidence="15 16">KU-00831-HH</strain>
    </source>
</reference>
<dbReference type="InterPro" id="IPR024036">
    <property type="entry name" value="tRNA-dHydroUridine_Synthase_C"/>
</dbReference>
<dbReference type="PIRSF" id="PIRSF006621">
    <property type="entry name" value="Dus"/>
    <property type="match status" value="1"/>
</dbReference>
<dbReference type="RefSeq" id="WP_353303497.1">
    <property type="nucleotide sequence ID" value="NZ_BAABWN010000008.1"/>
</dbReference>
<keyword evidence="3 12" id="KW-0820">tRNA-binding</keyword>
<evidence type="ECO:0000313" key="15">
    <source>
        <dbReference type="EMBL" id="GAA6168747.1"/>
    </source>
</evidence>
<keyword evidence="4 12" id="KW-0285">Flavoprotein</keyword>
<proteinExistence type="inferred from homology"/>
<evidence type="ECO:0000256" key="6">
    <source>
        <dbReference type="ARBA" id="ARBA00022694"/>
    </source>
</evidence>
<gene>
    <name evidence="12 15" type="primary">dusB</name>
    <name evidence="15" type="ORF">NBRC116591_25580</name>
</gene>
<dbReference type="Proteomes" id="UP001465153">
    <property type="component" value="Unassembled WGS sequence"/>
</dbReference>
<keyword evidence="7 12" id="KW-0521">NADP</keyword>
<name>A0ABQ0AAS1_9GAMM</name>
<evidence type="ECO:0000256" key="11">
    <source>
        <dbReference type="ARBA" id="ARBA00048802"/>
    </source>
</evidence>
<evidence type="ECO:0000256" key="13">
    <source>
        <dbReference type="PIRNR" id="PIRNR006621"/>
    </source>
</evidence>
<evidence type="ECO:0000256" key="2">
    <source>
        <dbReference type="ARBA" id="ARBA00002790"/>
    </source>
</evidence>
<evidence type="ECO:0000256" key="8">
    <source>
        <dbReference type="ARBA" id="ARBA00022884"/>
    </source>
</evidence>
<dbReference type="InterPro" id="IPR001269">
    <property type="entry name" value="DUS_fam"/>
</dbReference>
<evidence type="ECO:0000256" key="1">
    <source>
        <dbReference type="ARBA" id="ARBA00001917"/>
    </source>
</evidence>
<dbReference type="Gene3D" id="3.20.20.70">
    <property type="entry name" value="Aldolase class I"/>
    <property type="match status" value="1"/>
</dbReference>
<dbReference type="InterPro" id="IPR032887">
    <property type="entry name" value="DusB"/>
</dbReference>
<comment type="caution">
    <text evidence="15">The sequence shown here is derived from an EMBL/GenBank/DDBJ whole genome shotgun (WGS) entry which is preliminary data.</text>
</comment>
<keyword evidence="8 12" id="KW-0694">RNA-binding</keyword>
<accession>A0ABQ0AAS1</accession>
<comment type="similarity">
    <text evidence="13">Belongs to the dus family.</text>
</comment>
<dbReference type="PANTHER" id="PTHR45846:SF1">
    <property type="entry name" value="TRNA-DIHYDROURIDINE(47) SYNTHASE [NAD(P)(+)]-LIKE"/>
    <property type="match status" value="1"/>
</dbReference>
<comment type="similarity">
    <text evidence="12">Belongs to the Dus family. DusB subfamily.</text>
</comment>
<dbReference type="Gene3D" id="1.10.1200.80">
    <property type="entry name" value="Putative flavin oxidoreducatase, domain 2"/>
    <property type="match status" value="1"/>
</dbReference>
<comment type="cofactor">
    <cofactor evidence="1 12 13">
        <name>FMN</name>
        <dbReference type="ChEBI" id="CHEBI:58210"/>
    </cofactor>
</comment>
<sequence>MAFKIGPHTINSRALLAPMAGISDRPFRQLCRSFGAGLAVSEMVTSDTRLWNSRKSASRLDFTGETGIKSVQIAGTCPKTMSEAAKANQDIGAEIIDINMGCPAKKVCNKAAGSALMRDEALVGEILDAVISAVSLPVTLKMRTGWDKANRNALTIAKMAESAGISAITVHGRTRACRFTGEAEYETISEICSEVSVPVIANGDITDAAKAKAVLEKTSAAAVMIGRGAQGRPWVFRQINHFLEAGEHLPAPSEEEIKHILLSHLNELHAFYGDYLGVRIARKHVGWYLQDFANGKLLRTQFNQIVSAQKQVECIEEHFNDLIRDGEKAA</sequence>
<evidence type="ECO:0000256" key="9">
    <source>
        <dbReference type="ARBA" id="ARBA00023002"/>
    </source>
</evidence>
<dbReference type="HAMAP" id="MF_02042">
    <property type="entry name" value="DusB_subfam"/>
    <property type="match status" value="1"/>
</dbReference>
<feature type="binding site" evidence="12">
    <location>
        <position position="72"/>
    </location>
    <ligand>
        <name>FMN</name>
        <dbReference type="ChEBI" id="CHEBI:58210"/>
    </ligand>
</feature>
<evidence type="ECO:0000256" key="4">
    <source>
        <dbReference type="ARBA" id="ARBA00022630"/>
    </source>
</evidence>
<dbReference type="InterPro" id="IPR004652">
    <property type="entry name" value="DusB-like"/>
</dbReference>
<dbReference type="InterPro" id="IPR018517">
    <property type="entry name" value="tRNA_hU_synthase_CS"/>
</dbReference>
<evidence type="ECO:0000256" key="3">
    <source>
        <dbReference type="ARBA" id="ARBA00022555"/>
    </source>
</evidence>
<feature type="active site" description="Proton donor" evidence="12">
    <location>
        <position position="102"/>
    </location>
</feature>
<dbReference type="InterPro" id="IPR035587">
    <property type="entry name" value="DUS-like_FMN-bd"/>
</dbReference>
<comment type="function">
    <text evidence="2 12 13">Catalyzes the synthesis of 5,6-dihydrouridine (D), a modified base found in the D-loop of most tRNAs, via the reduction of the C5-C6 double bond in target uridines.</text>
</comment>
<evidence type="ECO:0000256" key="5">
    <source>
        <dbReference type="ARBA" id="ARBA00022643"/>
    </source>
</evidence>
<dbReference type="PROSITE" id="PS01136">
    <property type="entry name" value="UPF0034"/>
    <property type="match status" value="1"/>
</dbReference>
<feature type="binding site" evidence="12">
    <location>
        <begin position="18"/>
        <end position="20"/>
    </location>
    <ligand>
        <name>FMN</name>
        <dbReference type="ChEBI" id="CHEBI:58210"/>
    </ligand>
</feature>
<dbReference type="Pfam" id="PF01207">
    <property type="entry name" value="Dus"/>
    <property type="match status" value="1"/>
</dbReference>
<dbReference type="NCBIfam" id="TIGR00737">
    <property type="entry name" value="nifR3_yhdG"/>
    <property type="match status" value="1"/>
</dbReference>
<evidence type="ECO:0000256" key="12">
    <source>
        <dbReference type="HAMAP-Rule" id="MF_02042"/>
    </source>
</evidence>